<feature type="domain" description="Ionotropic glutamate receptor C-terminal" evidence="15">
    <location>
        <begin position="459"/>
        <end position="774"/>
    </location>
</feature>
<evidence type="ECO:0000256" key="1">
    <source>
        <dbReference type="ARBA" id="ARBA00004141"/>
    </source>
</evidence>
<evidence type="ECO:0000256" key="9">
    <source>
        <dbReference type="ARBA" id="ARBA00023180"/>
    </source>
</evidence>
<accession>A0A815K3F2</accession>
<dbReference type="PANTHER" id="PTHR18966">
    <property type="entry name" value="IONOTROPIC GLUTAMATE RECEPTOR"/>
    <property type="match status" value="1"/>
</dbReference>
<organism evidence="17 18">
    <name type="scientific">Rotaria sordida</name>
    <dbReference type="NCBI Taxonomy" id="392033"/>
    <lineage>
        <taxon>Eukaryota</taxon>
        <taxon>Metazoa</taxon>
        <taxon>Spiralia</taxon>
        <taxon>Gnathifera</taxon>
        <taxon>Rotifera</taxon>
        <taxon>Eurotatoria</taxon>
        <taxon>Bdelloidea</taxon>
        <taxon>Philodinida</taxon>
        <taxon>Philodinidae</taxon>
        <taxon>Rotaria</taxon>
    </lineage>
</organism>
<evidence type="ECO:0000256" key="12">
    <source>
        <dbReference type="ARBA" id="ARBA00023303"/>
    </source>
</evidence>
<keyword evidence="3 14" id="KW-0812">Transmembrane</keyword>
<dbReference type="InterPro" id="IPR001320">
    <property type="entry name" value="Iontro_rcpt_C"/>
</dbReference>
<dbReference type="Pfam" id="PF01094">
    <property type="entry name" value="ANF_receptor"/>
    <property type="match status" value="1"/>
</dbReference>
<evidence type="ECO:0000256" key="13">
    <source>
        <dbReference type="ARBA" id="ARBA00034100"/>
    </source>
</evidence>
<keyword evidence="12" id="KW-0407">Ion channel</keyword>
<dbReference type="GO" id="GO:0015276">
    <property type="term" value="F:ligand-gated monoatomic ion channel activity"/>
    <property type="evidence" value="ECO:0007669"/>
    <property type="project" value="InterPro"/>
</dbReference>
<keyword evidence="8" id="KW-0675">Receptor</keyword>
<dbReference type="InterPro" id="IPR015683">
    <property type="entry name" value="Ionotropic_Glu_rcpt"/>
</dbReference>
<evidence type="ECO:0000256" key="11">
    <source>
        <dbReference type="ARBA" id="ARBA00023286"/>
    </source>
</evidence>
<dbReference type="SMART" id="SM00079">
    <property type="entry name" value="PBPe"/>
    <property type="match status" value="1"/>
</dbReference>
<dbReference type="Proteomes" id="UP000663870">
    <property type="component" value="Unassembled WGS sequence"/>
</dbReference>
<dbReference type="AlphaFoldDB" id="A0A815K3F2"/>
<dbReference type="InterPro" id="IPR028082">
    <property type="entry name" value="Peripla_BP_I"/>
</dbReference>
<dbReference type="Pfam" id="PF00497">
    <property type="entry name" value="SBP_bac_3"/>
    <property type="match status" value="1"/>
</dbReference>
<keyword evidence="10" id="KW-0628">Postsynaptic cell membrane</keyword>
<keyword evidence="7 14" id="KW-0472">Membrane</keyword>
<comment type="subcellular location">
    <subcellularLocation>
        <location evidence="1">Membrane</location>
        <topology evidence="1">Multi-pass membrane protein</topology>
    </subcellularLocation>
    <subcellularLocation>
        <location evidence="13">Postsynaptic cell membrane</location>
    </subcellularLocation>
</comment>
<proteinExistence type="predicted"/>
<reference evidence="17" key="1">
    <citation type="submission" date="2021-02" db="EMBL/GenBank/DDBJ databases">
        <authorList>
            <person name="Nowell W R."/>
        </authorList>
    </citation>
    <scope>NUCLEOTIDE SEQUENCE</scope>
</reference>
<evidence type="ECO:0000313" key="17">
    <source>
        <dbReference type="EMBL" id="CAF1390028.1"/>
    </source>
</evidence>
<evidence type="ECO:0000256" key="5">
    <source>
        <dbReference type="ARBA" id="ARBA00023018"/>
    </source>
</evidence>
<evidence type="ECO:0000256" key="4">
    <source>
        <dbReference type="ARBA" id="ARBA00022989"/>
    </source>
</evidence>
<dbReference type="SUPFAM" id="SSF53850">
    <property type="entry name" value="Periplasmic binding protein-like II"/>
    <property type="match status" value="1"/>
</dbReference>
<name>A0A815K3F2_9BILA</name>
<dbReference type="GO" id="GO:0045211">
    <property type="term" value="C:postsynaptic membrane"/>
    <property type="evidence" value="ECO:0007669"/>
    <property type="project" value="UniProtKB-SubCell"/>
</dbReference>
<evidence type="ECO:0000256" key="14">
    <source>
        <dbReference type="SAM" id="Phobius"/>
    </source>
</evidence>
<evidence type="ECO:0000256" key="6">
    <source>
        <dbReference type="ARBA" id="ARBA00023065"/>
    </source>
</evidence>
<feature type="transmembrane region" description="Helical" evidence="14">
    <location>
        <begin position="577"/>
        <end position="595"/>
    </location>
</feature>
<evidence type="ECO:0000256" key="8">
    <source>
        <dbReference type="ARBA" id="ARBA00023170"/>
    </source>
</evidence>
<dbReference type="EMBL" id="CAJNOH010000937">
    <property type="protein sequence ID" value="CAF1151132.1"/>
    <property type="molecule type" value="Genomic_DNA"/>
</dbReference>
<keyword evidence="2" id="KW-0813">Transport</keyword>
<keyword evidence="9" id="KW-0325">Glycoprotein</keyword>
<evidence type="ECO:0000256" key="10">
    <source>
        <dbReference type="ARBA" id="ARBA00023257"/>
    </source>
</evidence>
<dbReference type="Proteomes" id="UP000663854">
    <property type="component" value="Unassembled WGS sequence"/>
</dbReference>
<evidence type="ECO:0000256" key="7">
    <source>
        <dbReference type="ARBA" id="ARBA00023136"/>
    </source>
</evidence>
<keyword evidence="18" id="KW-1185">Reference proteome</keyword>
<dbReference type="InterPro" id="IPR001638">
    <property type="entry name" value="Solute-binding_3/MltF_N"/>
</dbReference>
<sequence>MEKAVELHWPVRSSMVKLIGFFPSQADKQSNTSMWSSHCRSMFKSAVILSQQYHITFQGQYLDYEEIITEDDAIVALDHACQKVSTSNIVGFVGPAYSNEVRILASFAFRLGILSISYSATSPGLSTIDNGAFYRINPSDENIVIGIAVLFQQYTWKSCIIIYQNDDYGYSGMKSLSHKFSEWNIKISEKIKFDIHQQNFEIDFKNTLLNDFSRIVIVWATATSTKTILNMAIKENLIGPSFIWLLSTTIALDDFDLRQKQELIGILTVEPVKADSVEVPRNITLLKEAYEIWKHYESETFPGETNVNSYALFAFDATWSLILALQQLCSMPLSCLEFKNVSNCYNHQFLNSKQYYNIMRTMTFLGVSGEVKFSNGTTDRVDNTFYMINNLQPLNEEPNYIGYLPVLKWHADAPEWTYNNNKSDSILWPGRLRNRPSGYKLIQGQELRMAIIESPPFIILKNATAAYYNMKDNYKNISITEFDGFYKDILLYLQDKMGFSPIIMLAKPSTQYNELVEGVSRNLFDTVMSTIVINAKRKTMVDFGTPIIPHSIRIIIRKPNSVQLDPLFFLKPFSLEVWLFILATIPCTGALIWYFEPKEKRKFVTIIHTINFIIHTILDKDHSFTASTASGRFLTLGLHILQTILFAVYTASLLNYLLIQSFDPIISGIDDIKNSKIPPNRIGILAGSHVEQQYLTTLSQDGDIDAALWINESIVYHINNIYCDLMTIGDEFGQSYYALPVRQDWLYKSALDSNIVSIIESGELDRISAKWFASHNCSNQQLSEQRKITIQTMKWLILAFLTIIALSITLDISSTNVQHFVKRIRRFIRQIIGKNVTVDQRLRLVARKYEILDADIDKLCKLKDFDIAIICDDSGSMQTPIIGTSRTRWDELREFVRLIVEFGVVFDSNDIDIHFLNRPGVHRITELAQGGGGGVLMIEDQIAPDQLQIETKFGLHMNLTTIIRYTCSMSDDCAWAFANELFGSKLAELDALSIQETFSNLLYTNVPNPTGVQCIGSTCTMSSYCQAKLEEIRSSEHRLLNIDNNLPCLSTLTEVNMITIAQTYSYPNTIKTNMSLTCNRLECNNISTVMQVYELFNYRYVLPLNDSILNINTSFISTTPKPQPSIAFIAVSSENIIVHIILSLLFCKIM</sequence>
<feature type="transmembrane region" description="Helical" evidence="14">
    <location>
        <begin position="795"/>
        <end position="813"/>
    </location>
</feature>
<dbReference type="SUPFAM" id="SSF53822">
    <property type="entry name" value="Periplasmic binding protein-like I"/>
    <property type="match status" value="1"/>
</dbReference>
<evidence type="ECO:0000259" key="15">
    <source>
        <dbReference type="SMART" id="SM00079"/>
    </source>
</evidence>
<keyword evidence="6" id="KW-0406">Ion transport</keyword>
<keyword evidence="11" id="KW-1071">Ligand-gated ion channel</keyword>
<feature type="transmembrane region" description="Helical" evidence="14">
    <location>
        <begin position="638"/>
        <end position="659"/>
    </location>
</feature>
<dbReference type="Gene3D" id="3.40.190.10">
    <property type="entry name" value="Periplasmic binding protein-like II"/>
    <property type="match status" value="3"/>
</dbReference>
<evidence type="ECO:0000256" key="3">
    <source>
        <dbReference type="ARBA" id="ARBA00022692"/>
    </source>
</evidence>
<dbReference type="Gene3D" id="3.40.50.2300">
    <property type="match status" value="2"/>
</dbReference>
<feature type="transmembrane region" description="Helical" evidence="14">
    <location>
        <begin position="1126"/>
        <end position="1147"/>
    </location>
</feature>
<keyword evidence="5" id="KW-0770">Synapse</keyword>
<dbReference type="EMBL" id="CAJNOL010001606">
    <property type="protein sequence ID" value="CAF1390028.1"/>
    <property type="molecule type" value="Genomic_DNA"/>
</dbReference>
<comment type="caution">
    <text evidence="17">The sequence shown here is derived from an EMBL/GenBank/DDBJ whole genome shotgun (WGS) entry which is preliminary data.</text>
</comment>
<dbReference type="InterPro" id="IPR001828">
    <property type="entry name" value="ANF_lig-bd_rcpt"/>
</dbReference>
<evidence type="ECO:0000313" key="16">
    <source>
        <dbReference type="EMBL" id="CAF1151132.1"/>
    </source>
</evidence>
<evidence type="ECO:0000313" key="18">
    <source>
        <dbReference type="Proteomes" id="UP000663870"/>
    </source>
</evidence>
<keyword evidence="4 14" id="KW-1133">Transmembrane helix</keyword>
<dbReference type="Gene3D" id="1.10.287.70">
    <property type="match status" value="1"/>
</dbReference>
<feature type="transmembrane region" description="Helical" evidence="14">
    <location>
        <begin position="602"/>
        <end position="618"/>
    </location>
</feature>
<evidence type="ECO:0000256" key="2">
    <source>
        <dbReference type="ARBA" id="ARBA00022448"/>
    </source>
</evidence>
<protein>
    <recommendedName>
        <fullName evidence="15">Ionotropic glutamate receptor C-terminal domain-containing protein</fullName>
    </recommendedName>
</protein>
<gene>
    <name evidence="17" type="ORF">JXQ802_LOCUS34153</name>
    <name evidence="16" type="ORF">PYM288_LOCUS22232</name>
</gene>